<comment type="caution">
    <text evidence="4">The sequence shown here is derived from an EMBL/GenBank/DDBJ whole genome shotgun (WGS) entry which is preliminary data.</text>
</comment>
<dbReference type="EMBL" id="NDWU01000006">
    <property type="protein sequence ID" value="PUA32950.1"/>
    <property type="molecule type" value="Genomic_DNA"/>
</dbReference>
<gene>
    <name evidence="4" type="ORF">B9J98_03440</name>
</gene>
<dbReference type="Gene3D" id="3.40.50.10890">
    <property type="match status" value="1"/>
</dbReference>
<dbReference type="Pfam" id="PF07521">
    <property type="entry name" value="RMMBL"/>
    <property type="match status" value="1"/>
</dbReference>
<dbReference type="PANTHER" id="PTHR11203">
    <property type="entry name" value="CLEAVAGE AND POLYADENYLATION SPECIFICITY FACTOR FAMILY MEMBER"/>
    <property type="match status" value="1"/>
</dbReference>
<dbReference type="InterPro" id="IPR022712">
    <property type="entry name" value="Beta_Casp"/>
</dbReference>
<dbReference type="SMART" id="SM00849">
    <property type="entry name" value="Lactamase_B"/>
    <property type="match status" value="1"/>
</dbReference>
<dbReference type="Pfam" id="PF00753">
    <property type="entry name" value="Lactamase_B"/>
    <property type="match status" value="1"/>
</dbReference>
<dbReference type="Proteomes" id="UP000244066">
    <property type="component" value="Unassembled WGS sequence"/>
</dbReference>
<evidence type="ECO:0008006" key="6">
    <source>
        <dbReference type="Google" id="ProtNLM"/>
    </source>
</evidence>
<reference evidence="4 5" key="1">
    <citation type="submission" date="2017-04" db="EMBL/GenBank/DDBJ databases">
        <title>Draft Aigarchaeota genome from a New Zealand hot spring.</title>
        <authorList>
            <person name="Reysenbach A.-L."/>
            <person name="Donaho J.A."/>
            <person name="Gerhart J."/>
            <person name="Kelley J.F."/>
            <person name="Kouba K."/>
            <person name="Podar M."/>
            <person name="Stott M."/>
        </authorList>
    </citation>
    <scope>NUCLEOTIDE SEQUENCE [LARGE SCALE GENOMIC DNA]</scope>
    <source>
        <strain evidence="4">NZ13_MG1</strain>
    </source>
</reference>
<evidence type="ECO:0000259" key="2">
    <source>
        <dbReference type="SMART" id="SM00849"/>
    </source>
</evidence>
<name>A0A2R7Y5Z9_9ARCH</name>
<dbReference type="Gene3D" id="3.60.15.10">
    <property type="entry name" value="Ribonuclease Z/Hydroxyacylglutathione hydrolase-like"/>
    <property type="match status" value="1"/>
</dbReference>
<keyword evidence="1" id="KW-0378">Hydrolase</keyword>
<dbReference type="SUPFAM" id="SSF56281">
    <property type="entry name" value="Metallo-hydrolase/oxidoreductase"/>
    <property type="match status" value="1"/>
</dbReference>
<dbReference type="AlphaFoldDB" id="A0A2R7Y5Z9"/>
<dbReference type="InterPro" id="IPR011108">
    <property type="entry name" value="RMMBL"/>
</dbReference>
<evidence type="ECO:0000259" key="3">
    <source>
        <dbReference type="SMART" id="SM01027"/>
    </source>
</evidence>
<accession>A0A2R7Y5Z9</accession>
<organism evidence="4 5">
    <name type="scientific">Candidatus Terraquivivens tikiterensis</name>
    <dbReference type="NCBI Taxonomy" id="1980982"/>
    <lineage>
        <taxon>Archaea</taxon>
        <taxon>Nitrososphaerota</taxon>
        <taxon>Candidatus Wolframiiraptoraceae</taxon>
        <taxon>Candidatus Terraquivivens</taxon>
    </lineage>
</organism>
<dbReference type="InterPro" id="IPR001279">
    <property type="entry name" value="Metallo-B-lactamas"/>
</dbReference>
<evidence type="ECO:0000256" key="1">
    <source>
        <dbReference type="ARBA" id="ARBA00022801"/>
    </source>
</evidence>
<dbReference type="CDD" id="cd16295">
    <property type="entry name" value="TTHA0252-CPSF-like_MBL-fold"/>
    <property type="match status" value="1"/>
</dbReference>
<dbReference type="SMART" id="SM01027">
    <property type="entry name" value="Beta-Casp"/>
    <property type="match status" value="1"/>
</dbReference>
<dbReference type="Pfam" id="PF10996">
    <property type="entry name" value="Beta-Casp"/>
    <property type="match status" value="1"/>
</dbReference>
<feature type="domain" description="Metallo-beta-lactamase" evidence="2">
    <location>
        <begin position="13"/>
        <end position="212"/>
    </location>
</feature>
<dbReference type="PANTHER" id="PTHR11203:SF52">
    <property type="entry name" value="MRNA 3-END PROCESSING FACTOR"/>
    <property type="match status" value="1"/>
</dbReference>
<dbReference type="GO" id="GO:0004521">
    <property type="term" value="F:RNA endonuclease activity"/>
    <property type="evidence" value="ECO:0007669"/>
    <property type="project" value="TreeGrafter"/>
</dbReference>
<protein>
    <recommendedName>
        <fullName evidence="6">MBL fold metallo-hydrolase</fullName>
    </recommendedName>
</protein>
<dbReference type="InterPro" id="IPR050698">
    <property type="entry name" value="MBL"/>
</dbReference>
<evidence type="ECO:0000313" key="5">
    <source>
        <dbReference type="Proteomes" id="UP000244066"/>
    </source>
</evidence>
<dbReference type="InterPro" id="IPR036866">
    <property type="entry name" value="RibonucZ/Hydroxyglut_hydro"/>
</dbReference>
<dbReference type="GO" id="GO:0016787">
    <property type="term" value="F:hydrolase activity"/>
    <property type="evidence" value="ECO:0007669"/>
    <property type="project" value="UniProtKB-KW"/>
</dbReference>
<feature type="domain" description="Beta-Casp" evidence="3">
    <location>
        <begin position="225"/>
        <end position="335"/>
    </location>
</feature>
<proteinExistence type="predicted"/>
<sequence>MEITFLGSVGEVGKSAILIKAGGARILVDYGIKPNDEPEFPAHVAPKDLDAVIITHAHLDHSGAAPLLYMDEGPRLYSTSMSLETCEILLEDFLRLSGYYVPYEYLEVEYMLERARRVYYREPIRVKDVEIELLDAGHIPGSAQVLINSDKRLLFTGDINPVKTRLLNGADTSQTDVDVLITESTYAKEVHADRYELEKRFVEECNKVVEGGGIVLVPAFSVGRSQEILCILTAHNFKHTLSTDGMAVKLLDLYLRNREFIADYDLLYKASRRVNFVSGRRERKRVLEHPGVIVCPAGMLKGGPAAYYAQQIADDESSAIFLVSYQIPGTPGASLISERKLMVDGKEKPVKARVEHFLFSSHAGQKELHSFLRSFNPGTKVFMVHGDADSCEVLAEWARSECSLDAVAPSLGMKYEV</sequence>
<evidence type="ECO:0000313" key="4">
    <source>
        <dbReference type="EMBL" id="PUA32950.1"/>
    </source>
</evidence>